<dbReference type="InterPro" id="IPR013106">
    <property type="entry name" value="Ig_V-set"/>
</dbReference>
<keyword evidence="5 8" id="KW-1133">Transmembrane helix</keyword>
<dbReference type="InterPro" id="IPR051036">
    <property type="entry name" value="SIGLEC"/>
</dbReference>
<feature type="chain" id="PRO_5037432498" description="Ig-like domain-containing protein" evidence="9">
    <location>
        <begin position="19"/>
        <end position="432"/>
    </location>
</feature>
<dbReference type="GO" id="GO:0033691">
    <property type="term" value="F:sialic acid binding"/>
    <property type="evidence" value="ECO:0007669"/>
    <property type="project" value="TreeGrafter"/>
</dbReference>
<evidence type="ECO:0000313" key="11">
    <source>
        <dbReference type="EMBL" id="OCT90622.1"/>
    </source>
</evidence>
<name>A0A974DF74_XENLA</name>
<keyword evidence="3" id="KW-0430">Lectin</keyword>
<keyword evidence="6 8" id="KW-0472">Membrane</keyword>
<feature type="transmembrane region" description="Helical" evidence="8">
    <location>
        <begin position="384"/>
        <end position="409"/>
    </location>
</feature>
<sequence length="432" mass="48063">MSGLLVLCSTMIVWGATAGKYCTEQVLNIESFPGDSITIPCGFVYPRSINPVSEVEIAWRAGPHHYCGSEIYNKTRNYTAPKYQGRLSVIGDPQTGNVALTLVNVTAADEVKYCCRILLRLPDGTTRQWQSSNGTKLTIRGPSDMIVHQPPLIPALAGDAVTIPCHFSTNDKVGKMSMSSVQWGYGRYSACGTVIYNSTTGFQGNNLEGQISLAGLASIQIHQVKPSNSGWYCCKLQVNGDGKFYSRERNIGTHLVIKDRTSELNIRQPGEVTFSSSASISCSFSLLQDNVPLWIKVYWMFGNTNEGFAYHPDSELIHPRYRGKTRLVGQSDLFLEQVYGMDNTTFYCRVAMRLCKATDPYRVDILIEEGAGTLLRVHDVSSDWILYAIITVRCVLICIIIPCGILGYVKLRGQIHKNSHLKRGKQDRFVHH</sequence>
<dbReference type="PANTHER" id="PTHR12035">
    <property type="entry name" value="SIALIC ACID BINDING IMMUNOGLOBULIN-LIKE LECTIN"/>
    <property type="match status" value="1"/>
</dbReference>
<organism evidence="11 12">
    <name type="scientific">Xenopus laevis</name>
    <name type="common">African clawed frog</name>
    <dbReference type="NCBI Taxonomy" id="8355"/>
    <lineage>
        <taxon>Eukaryota</taxon>
        <taxon>Metazoa</taxon>
        <taxon>Chordata</taxon>
        <taxon>Craniata</taxon>
        <taxon>Vertebrata</taxon>
        <taxon>Euteleostomi</taxon>
        <taxon>Amphibia</taxon>
        <taxon>Batrachia</taxon>
        <taxon>Anura</taxon>
        <taxon>Pipoidea</taxon>
        <taxon>Pipidae</taxon>
        <taxon>Xenopodinae</taxon>
        <taxon>Xenopus</taxon>
        <taxon>Xenopus</taxon>
    </lineage>
</organism>
<dbReference type="SUPFAM" id="SSF48726">
    <property type="entry name" value="Immunoglobulin"/>
    <property type="match status" value="2"/>
</dbReference>
<reference evidence="12" key="1">
    <citation type="journal article" date="2016" name="Nature">
        <title>Genome evolution in the allotetraploid frog Xenopus laevis.</title>
        <authorList>
            <person name="Session A.M."/>
            <person name="Uno Y."/>
            <person name="Kwon T."/>
            <person name="Chapman J.A."/>
            <person name="Toyoda A."/>
            <person name="Takahashi S."/>
            <person name="Fukui A."/>
            <person name="Hikosaka A."/>
            <person name="Suzuki A."/>
            <person name="Kondo M."/>
            <person name="van Heeringen S.J."/>
            <person name="Quigley I."/>
            <person name="Heinz S."/>
            <person name="Ogino H."/>
            <person name="Ochi H."/>
            <person name="Hellsten U."/>
            <person name="Lyons J.B."/>
            <person name="Simakov O."/>
            <person name="Putnam N."/>
            <person name="Stites J."/>
            <person name="Kuroki Y."/>
            <person name="Tanaka T."/>
            <person name="Michiue T."/>
            <person name="Watanabe M."/>
            <person name="Bogdanovic O."/>
            <person name="Lister R."/>
            <person name="Georgiou G."/>
            <person name="Paranjpe S.S."/>
            <person name="van Kruijsbergen I."/>
            <person name="Shu S."/>
            <person name="Carlson J."/>
            <person name="Kinoshita T."/>
            <person name="Ohta Y."/>
            <person name="Mawaribuchi S."/>
            <person name="Jenkins J."/>
            <person name="Grimwood J."/>
            <person name="Schmutz J."/>
            <person name="Mitros T."/>
            <person name="Mozaffari S.V."/>
            <person name="Suzuki Y."/>
            <person name="Haramoto Y."/>
            <person name="Yamamoto T.S."/>
            <person name="Takagi C."/>
            <person name="Heald R."/>
            <person name="Miller K."/>
            <person name="Haudenschild C."/>
            <person name="Kitzman J."/>
            <person name="Nakayama T."/>
            <person name="Izutsu Y."/>
            <person name="Robert J."/>
            <person name="Fortriede J."/>
            <person name="Burns K."/>
            <person name="Lotay V."/>
            <person name="Karimi K."/>
            <person name="Yasuoka Y."/>
            <person name="Dichmann D.S."/>
            <person name="Flajnik M.F."/>
            <person name="Houston D.W."/>
            <person name="Shendure J."/>
            <person name="DuPasquier L."/>
            <person name="Vize P.D."/>
            <person name="Zorn A.M."/>
            <person name="Ito M."/>
            <person name="Marcotte E.M."/>
            <person name="Wallingford J.B."/>
            <person name="Ito Y."/>
            <person name="Asashima M."/>
            <person name="Ueno N."/>
            <person name="Matsuda Y."/>
            <person name="Veenstra G.J."/>
            <person name="Fujiyama A."/>
            <person name="Harland R.M."/>
            <person name="Taira M."/>
            <person name="Rokhsar D.S."/>
        </authorList>
    </citation>
    <scope>NUCLEOTIDE SEQUENCE [LARGE SCALE GENOMIC DNA]</scope>
    <source>
        <strain evidence="12">J</strain>
    </source>
</reference>
<protein>
    <recommendedName>
        <fullName evidence="10">Ig-like domain-containing protein</fullName>
    </recommendedName>
</protein>
<dbReference type="GO" id="GO:0005886">
    <property type="term" value="C:plasma membrane"/>
    <property type="evidence" value="ECO:0007669"/>
    <property type="project" value="TreeGrafter"/>
</dbReference>
<dbReference type="PROSITE" id="PS50835">
    <property type="entry name" value="IG_LIKE"/>
    <property type="match status" value="1"/>
</dbReference>
<proteinExistence type="inferred from homology"/>
<feature type="signal peptide" evidence="9">
    <location>
        <begin position="1"/>
        <end position="18"/>
    </location>
</feature>
<keyword evidence="9" id="KW-0732">Signal</keyword>
<evidence type="ECO:0000256" key="1">
    <source>
        <dbReference type="ARBA" id="ARBA00004167"/>
    </source>
</evidence>
<evidence type="ECO:0000256" key="3">
    <source>
        <dbReference type="ARBA" id="ARBA00022734"/>
    </source>
</evidence>
<gene>
    <name evidence="11" type="ORF">XELAEV_18019239mg</name>
</gene>
<evidence type="ECO:0000256" key="4">
    <source>
        <dbReference type="ARBA" id="ARBA00022889"/>
    </source>
</evidence>
<evidence type="ECO:0000256" key="8">
    <source>
        <dbReference type="SAM" id="Phobius"/>
    </source>
</evidence>
<keyword evidence="2 8" id="KW-0812">Transmembrane</keyword>
<dbReference type="Pfam" id="PF07686">
    <property type="entry name" value="V-set"/>
    <property type="match status" value="2"/>
</dbReference>
<dbReference type="GO" id="GO:0007155">
    <property type="term" value="P:cell adhesion"/>
    <property type="evidence" value="ECO:0007669"/>
    <property type="project" value="UniProtKB-KW"/>
</dbReference>
<dbReference type="GO" id="GO:0030246">
    <property type="term" value="F:carbohydrate binding"/>
    <property type="evidence" value="ECO:0007669"/>
    <property type="project" value="UniProtKB-KW"/>
</dbReference>
<dbReference type="OMA" id="VAMRLCK"/>
<dbReference type="Gene3D" id="2.60.40.10">
    <property type="entry name" value="Immunoglobulins"/>
    <property type="match status" value="3"/>
</dbReference>
<evidence type="ECO:0000256" key="5">
    <source>
        <dbReference type="ARBA" id="ARBA00022989"/>
    </source>
</evidence>
<dbReference type="InterPro" id="IPR007110">
    <property type="entry name" value="Ig-like_dom"/>
</dbReference>
<dbReference type="PANTHER" id="PTHR12035:SF125">
    <property type="entry name" value="SIALIC ACID-BINDING IG-LIKE LECTIN 5"/>
    <property type="match status" value="1"/>
</dbReference>
<dbReference type="SMART" id="SM00409">
    <property type="entry name" value="IG"/>
    <property type="match status" value="3"/>
</dbReference>
<comment type="similarity">
    <text evidence="7">Belongs to the immunoglobulin superfamily. SIGLEC (sialic acid binding Ig-like lectin) family.</text>
</comment>
<feature type="domain" description="Ig-like" evidence="10">
    <location>
        <begin position="142"/>
        <end position="252"/>
    </location>
</feature>
<dbReference type="InterPro" id="IPR036179">
    <property type="entry name" value="Ig-like_dom_sf"/>
</dbReference>
<dbReference type="AlphaFoldDB" id="A0A974DF74"/>
<comment type="subcellular location">
    <subcellularLocation>
        <location evidence="1">Membrane</location>
        <topology evidence="1">Single-pass membrane protein</topology>
    </subcellularLocation>
</comment>
<evidence type="ECO:0000256" key="9">
    <source>
        <dbReference type="SAM" id="SignalP"/>
    </source>
</evidence>
<evidence type="ECO:0000259" key="10">
    <source>
        <dbReference type="PROSITE" id="PS50835"/>
    </source>
</evidence>
<dbReference type="InterPro" id="IPR003599">
    <property type="entry name" value="Ig_sub"/>
</dbReference>
<dbReference type="InterPro" id="IPR013783">
    <property type="entry name" value="Ig-like_fold"/>
</dbReference>
<evidence type="ECO:0000256" key="7">
    <source>
        <dbReference type="ARBA" id="ARBA00038361"/>
    </source>
</evidence>
<keyword evidence="4" id="KW-0130">Cell adhesion</keyword>
<evidence type="ECO:0000256" key="2">
    <source>
        <dbReference type="ARBA" id="ARBA00022692"/>
    </source>
</evidence>
<evidence type="ECO:0000313" key="12">
    <source>
        <dbReference type="Proteomes" id="UP000694892"/>
    </source>
</evidence>
<accession>A0A974DF74</accession>
<dbReference type="Proteomes" id="UP000694892">
    <property type="component" value="Chromosome 3L"/>
</dbReference>
<evidence type="ECO:0000256" key="6">
    <source>
        <dbReference type="ARBA" id="ARBA00023136"/>
    </source>
</evidence>
<dbReference type="EMBL" id="CM004470">
    <property type="protein sequence ID" value="OCT90622.1"/>
    <property type="molecule type" value="Genomic_DNA"/>
</dbReference>